<accession>A0A397TI97</accession>
<gene>
    <name evidence="1" type="ORF">C1645_815771</name>
</gene>
<reference evidence="1 2" key="1">
    <citation type="submission" date="2018-06" db="EMBL/GenBank/DDBJ databases">
        <title>Comparative genomics reveals the genomic features of Rhizophagus irregularis, R. cerebriforme, R. diaphanum and Gigaspora rosea, and their symbiotic lifestyle signature.</title>
        <authorList>
            <person name="Morin E."/>
            <person name="San Clemente H."/>
            <person name="Chen E.C.H."/>
            <person name="De La Providencia I."/>
            <person name="Hainaut M."/>
            <person name="Kuo A."/>
            <person name="Kohler A."/>
            <person name="Murat C."/>
            <person name="Tang N."/>
            <person name="Roy S."/>
            <person name="Loubradou J."/>
            <person name="Henrissat B."/>
            <person name="Grigoriev I.V."/>
            <person name="Corradi N."/>
            <person name="Roux C."/>
            <person name="Martin F.M."/>
        </authorList>
    </citation>
    <scope>NUCLEOTIDE SEQUENCE [LARGE SCALE GENOMIC DNA]</scope>
    <source>
        <strain evidence="1 2">DAOM 227022</strain>
    </source>
</reference>
<evidence type="ECO:0000313" key="1">
    <source>
        <dbReference type="EMBL" id="RIA96187.1"/>
    </source>
</evidence>
<dbReference type="Proteomes" id="UP000265703">
    <property type="component" value="Unassembled WGS sequence"/>
</dbReference>
<keyword evidence="2" id="KW-1185">Reference proteome</keyword>
<organism evidence="1 2">
    <name type="scientific">Glomus cerebriforme</name>
    <dbReference type="NCBI Taxonomy" id="658196"/>
    <lineage>
        <taxon>Eukaryota</taxon>
        <taxon>Fungi</taxon>
        <taxon>Fungi incertae sedis</taxon>
        <taxon>Mucoromycota</taxon>
        <taxon>Glomeromycotina</taxon>
        <taxon>Glomeromycetes</taxon>
        <taxon>Glomerales</taxon>
        <taxon>Glomeraceae</taxon>
        <taxon>Glomus</taxon>
    </lineage>
</organism>
<dbReference type="AlphaFoldDB" id="A0A397TI97"/>
<sequence>MSLQPKLKLFYYTTNDDHIYHITCKMISENSVSEEDYDYDYEFFFQSLNTKYHITCKLLPSPLIVNILNKKIYGIDYDVNDLKRKHLLLTLRQKLNLEQGLKKILPRHLSQHPVSDNQSSNEDLNSFYENNTMMTQAYSTVDSNDMQNREILNELGLFYQTSNDENFYHVTCKMIAQDSESSNSCDDNYDYEFFFQSSNDSAMIFHVACKLLPHSLIVSILNKEIYGIDFDVNDLKCKYLLALHQKLNLEQNLKQILPSYFPQNLIPSDEMMNSSYENIENNDNQDSFNNSWSCNDFISYQDDAYNS</sequence>
<protein>
    <submittedName>
        <fullName evidence="1">Uncharacterized protein</fullName>
    </submittedName>
</protein>
<dbReference type="OrthoDB" id="2307154at2759"/>
<evidence type="ECO:0000313" key="2">
    <source>
        <dbReference type="Proteomes" id="UP000265703"/>
    </source>
</evidence>
<proteinExistence type="predicted"/>
<comment type="caution">
    <text evidence="1">The sequence shown here is derived from an EMBL/GenBank/DDBJ whole genome shotgun (WGS) entry which is preliminary data.</text>
</comment>
<dbReference type="EMBL" id="QKYT01000049">
    <property type="protein sequence ID" value="RIA96187.1"/>
    <property type="molecule type" value="Genomic_DNA"/>
</dbReference>
<name>A0A397TI97_9GLOM</name>